<dbReference type="RefSeq" id="XP_067716164.1">
    <property type="nucleotide sequence ID" value="XM_067860063.1"/>
</dbReference>
<sequence>MRSLPAPLPLLPGILVPPARWGRPRGKLRDEVLVILVGDRGAPGYRSLPGGQPLFHRRRPRVPRLPRGVHGRRRAGRLGNDVHHQLVKLVLVAGVVSMPAVVADGFHYSFVAIALVVEIPLVKLDGVRRRVDEVRVVELILVLLGDLEGRRYVHVHVRGKRGFLVKRAEGVLPVLRFPVKLLPRRQFVEIADSLRLLDFKLQVDVVHGLFQHFVVAVVVEGVVVAHALQSVNDLEVVHVFHLRPQRCRRVLRVRCFRVEPVVDGAEHRLVALQERDAVGGGDLVEVVREVVSVRKRAPGSTYRLHQPKRVEQLHLVHEKKRPVWRLALLLRRVLPLLRDCLVYGNVVRERVYLLMLGEPRLGMGHRVESQHPLVFPAFTLHVRQNPQPRVLLARRGYKNTLYFAPGLLPRCTGFQRSGDGRNLTPLL</sequence>
<name>A0AAV4LWV4_BABCB</name>
<protein>
    <submittedName>
        <fullName evidence="1">M20/M25/M40 family metallo-hydrolase</fullName>
    </submittedName>
</protein>
<evidence type="ECO:0000313" key="1">
    <source>
        <dbReference type="EMBL" id="GIX64095.1"/>
    </source>
</evidence>
<dbReference type="EMBL" id="BPLF01000003">
    <property type="protein sequence ID" value="GIX64095.1"/>
    <property type="molecule type" value="Genomic_DNA"/>
</dbReference>
<organism evidence="1 2">
    <name type="scientific">Babesia caballi</name>
    <dbReference type="NCBI Taxonomy" id="5871"/>
    <lineage>
        <taxon>Eukaryota</taxon>
        <taxon>Sar</taxon>
        <taxon>Alveolata</taxon>
        <taxon>Apicomplexa</taxon>
        <taxon>Aconoidasida</taxon>
        <taxon>Piroplasmida</taxon>
        <taxon>Babesiidae</taxon>
        <taxon>Babesia</taxon>
    </lineage>
</organism>
<evidence type="ECO:0000313" key="2">
    <source>
        <dbReference type="Proteomes" id="UP001497744"/>
    </source>
</evidence>
<comment type="caution">
    <text evidence="1">The sequence shown here is derived from an EMBL/GenBank/DDBJ whole genome shotgun (WGS) entry which is preliminary data.</text>
</comment>
<dbReference type="GeneID" id="94195576"/>
<dbReference type="AlphaFoldDB" id="A0AAV4LWV4"/>
<gene>
    <name evidence="1" type="ORF">BcabD6B2_35300</name>
</gene>
<accession>A0AAV4LWV4</accession>
<reference evidence="1 2" key="1">
    <citation type="submission" date="2021-06" db="EMBL/GenBank/DDBJ databases">
        <title>Genome sequence of Babesia caballi.</title>
        <authorList>
            <person name="Yamagishi J."/>
            <person name="Kidaka T."/>
            <person name="Ochi A."/>
        </authorList>
    </citation>
    <scope>NUCLEOTIDE SEQUENCE [LARGE SCALE GENOMIC DNA]</scope>
    <source>
        <strain evidence="1">USDA-D6B2</strain>
    </source>
</reference>
<dbReference type="Proteomes" id="UP001497744">
    <property type="component" value="Unassembled WGS sequence"/>
</dbReference>
<keyword evidence="2" id="KW-1185">Reference proteome</keyword>
<proteinExistence type="predicted"/>